<feature type="transmembrane region" description="Helical" evidence="2">
    <location>
        <begin position="105"/>
        <end position="127"/>
    </location>
</feature>
<gene>
    <name evidence="3" type="ORF">M5K25_003486</name>
</gene>
<dbReference type="PANTHER" id="PTHR34967">
    <property type="entry name" value="OS02G0257200 PROTEIN"/>
    <property type="match status" value="1"/>
</dbReference>
<keyword evidence="2" id="KW-0812">Transmembrane</keyword>
<keyword evidence="2" id="KW-1133">Transmembrane helix</keyword>
<feature type="transmembrane region" description="Helical" evidence="2">
    <location>
        <begin position="179"/>
        <end position="197"/>
    </location>
</feature>
<dbReference type="AlphaFoldDB" id="A0ABD0VJD5"/>
<keyword evidence="4" id="KW-1185">Reference proteome</keyword>
<feature type="transmembrane region" description="Helical" evidence="2">
    <location>
        <begin position="61"/>
        <end position="85"/>
    </location>
</feature>
<evidence type="ECO:0000256" key="1">
    <source>
        <dbReference type="SAM" id="MobiDB-lite"/>
    </source>
</evidence>
<dbReference type="Proteomes" id="UP001552299">
    <property type="component" value="Unassembled WGS sequence"/>
</dbReference>
<proteinExistence type="predicted"/>
<protein>
    <submittedName>
        <fullName evidence="3">Uncharacterized protein</fullName>
    </submittedName>
</protein>
<dbReference type="EMBL" id="JANQDX010000004">
    <property type="protein sequence ID" value="KAL0925174.1"/>
    <property type="molecule type" value="Genomic_DNA"/>
</dbReference>
<feature type="transmembrane region" description="Helical" evidence="2">
    <location>
        <begin position="30"/>
        <end position="49"/>
    </location>
</feature>
<feature type="region of interest" description="Disordered" evidence="1">
    <location>
        <begin position="273"/>
        <end position="324"/>
    </location>
</feature>
<organism evidence="3 4">
    <name type="scientific">Dendrobium thyrsiflorum</name>
    <name type="common">Pinecone-like raceme dendrobium</name>
    <name type="synonym">Orchid</name>
    <dbReference type="NCBI Taxonomy" id="117978"/>
    <lineage>
        <taxon>Eukaryota</taxon>
        <taxon>Viridiplantae</taxon>
        <taxon>Streptophyta</taxon>
        <taxon>Embryophyta</taxon>
        <taxon>Tracheophyta</taxon>
        <taxon>Spermatophyta</taxon>
        <taxon>Magnoliopsida</taxon>
        <taxon>Liliopsida</taxon>
        <taxon>Asparagales</taxon>
        <taxon>Orchidaceae</taxon>
        <taxon>Epidendroideae</taxon>
        <taxon>Malaxideae</taxon>
        <taxon>Dendrobiinae</taxon>
        <taxon>Dendrobium</taxon>
    </lineage>
</organism>
<evidence type="ECO:0000313" key="3">
    <source>
        <dbReference type="EMBL" id="KAL0925174.1"/>
    </source>
</evidence>
<sequence>MPEEEGSLPLPKGWKEERYGPPTARNRSEYANAGIYIVAAVLLFGGFLAQQSPTGFDGRSGLAVIIIGLFLIAAVNFHDLIAHLTGFDFSLPLIEFDAQLALVEIAVPIVLFVGDILTAVAVIFLLAQKERGHYNWRLEKHTVNLLIAGPVFWLLGSVHDLCQVYERSNGLLQLLQKSVQIPFLMGSLLFLVGGIFNRYEIFGQVHHHSFKLVGENWVWLSLFGSLLFLIGGLMNVVKVFKMQQMDRGRLESLRGGALERLIREREGRVPLILEGSRRRDDQSSEESMSASTAPVPTHPSVGGNNGRAKSKPYKDVLVGGGGGV</sequence>
<evidence type="ECO:0000313" key="4">
    <source>
        <dbReference type="Proteomes" id="UP001552299"/>
    </source>
</evidence>
<reference evidence="3 4" key="1">
    <citation type="journal article" date="2024" name="Plant Biotechnol. J.">
        <title>Dendrobium thyrsiflorum genome and its molecular insights into genes involved in important horticultural traits.</title>
        <authorList>
            <person name="Chen B."/>
            <person name="Wang J.Y."/>
            <person name="Zheng P.J."/>
            <person name="Li K.L."/>
            <person name="Liang Y.M."/>
            <person name="Chen X.F."/>
            <person name="Zhang C."/>
            <person name="Zhao X."/>
            <person name="He X."/>
            <person name="Zhang G.Q."/>
            <person name="Liu Z.J."/>
            <person name="Xu Q."/>
        </authorList>
    </citation>
    <scope>NUCLEOTIDE SEQUENCE [LARGE SCALE GENOMIC DNA]</scope>
    <source>
        <strain evidence="3">GZMU011</strain>
    </source>
</reference>
<dbReference type="PANTHER" id="PTHR34967:SF1">
    <property type="entry name" value="OS02G0257200 PROTEIN"/>
    <property type="match status" value="1"/>
</dbReference>
<comment type="caution">
    <text evidence="3">The sequence shown here is derived from an EMBL/GenBank/DDBJ whole genome shotgun (WGS) entry which is preliminary data.</text>
</comment>
<keyword evidence="2" id="KW-0472">Membrane</keyword>
<accession>A0ABD0VJD5</accession>
<name>A0ABD0VJD5_DENTH</name>
<feature type="transmembrane region" description="Helical" evidence="2">
    <location>
        <begin position="217"/>
        <end position="237"/>
    </location>
</feature>
<evidence type="ECO:0000256" key="2">
    <source>
        <dbReference type="SAM" id="Phobius"/>
    </source>
</evidence>